<dbReference type="EMBL" id="CP095061">
    <property type="protein sequence ID" value="UOQ68150.1"/>
    <property type="molecule type" value="Genomic_DNA"/>
</dbReference>
<evidence type="ECO:0000313" key="1">
    <source>
        <dbReference type="EMBL" id="UOQ68150.1"/>
    </source>
</evidence>
<protein>
    <submittedName>
        <fullName evidence="1">Uncharacterized protein</fullName>
    </submittedName>
</protein>
<gene>
    <name evidence="1" type="ORF">MUN86_10030</name>
</gene>
<name>A0ABY4GBK9_9BACT</name>
<reference evidence="1" key="1">
    <citation type="submission" date="2022-04" db="EMBL/GenBank/DDBJ databases">
        <title>Hymenobacter sp. isolated from the air.</title>
        <authorList>
            <person name="Won M."/>
            <person name="Lee C.-M."/>
            <person name="Woen H.-Y."/>
            <person name="Kwon S.-W."/>
        </authorList>
    </citation>
    <scope>NUCLEOTIDE SEQUENCE</scope>
    <source>
        <strain evidence="1">5420S-77</strain>
    </source>
</reference>
<sequence length="79" mass="8651">MAALSLHAYLELQGIQALLTTNAQQPTVPQVAFCLRADHSPADIAHLTQALLAWATKNSFPFSIPNVSLRHETQHAVYT</sequence>
<proteinExistence type="predicted"/>
<keyword evidence="2" id="KW-1185">Reference proteome</keyword>
<dbReference type="Proteomes" id="UP000830401">
    <property type="component" value="Chromosome"/>
</dbReference>
<evidence type="ECO:0000313" key="2">
    <source>
        <dbReference type="Proteomes" id="UP000830401"/>
    </source>
</evidence>
<accession>A0ABY4GBK9</accession>
<organism evidence="1 2">
    <name type="scientific">Hymenobacter volaticus</name>
    <dbReference type="NCBI Taxonomy" id="2932254"/>
    <lineage>
        <taxon>Bacteria</taxon>
        <taxon>Pseudomonadati</taxon>
        <taxon>Bacteroidota</taxon>
        <taxon>Cytophagia</taxon>
        <taxon>Cytophagales</taxon>
        <taxon>Hymenobacteraceae</taxon>
        <taxon>Hymenobacter</taxon>
    </lineage>
</organism>